<protein>
    <submittedName>
        <fullName evidence="3">Diguanylate cyclase</fullName>
    </submittedName>
</protein>
<sequence>MDHEQNSIQLLDEILKLNGSALLDRVTLELHQQFQSYCTCVVEIAHLQHCAVTLSNSSGGTIADSMCYGLEGTPCEKVAQDIGEIIFYQDEVYRLYPKDQLFQDAGIQAYIGLPLKTHNGEVLGILLSTFPRAINEQEAKEIIFYHRFLSNVIIHSLREKWISERSDKLLNQLSYEVSHDNLTGLLNRSCLADTLETLTQQATRPFSLAYLDIDNFKSINDINGNYIGDQIIKFTANAIQQSLTSPNNAFRVAGDEFAFITYDEDPVAVCQEILDKIEAGYSDKSNRISFTVSIGIARAPVHMLNSDDLILNASLALKDCKKHRDTRIQHYDTHLSALYHRQTQLIEALREQLRLSIDENEELYVVVQPIVDITSDRWDYFEILARWNSSVYGSVSPVEFIEAAEQSGLIIELGERIVELACRAKQDLERQLGYNVKLSINCSAHELVDSNRYMNFLTRILEKYDHQATDFVIELTETVLLSQSGREQMVLNSLRYLGFKVALDDFGTGYSSLNYIHNYPIDSIKIDATFVRNMLANTTSEQVVLLIAQLAQLLEVDLIAEGVEDDRALQKLIEMGCHHIQGYFYSRPHNVNELISIINEKQVKSA</sequence>
<dbReference type="Gene3D" id="3.20.20.450">
    <property type="entry name" value="EAL domain"/>
    <property type="match status" value="1"/>
</dbReference>
<feature type="domain" description="GGDEF" evidence="2">
    <location>
        <begin position="204"/>
        <end position="333"/>
    </location>
</feature>
<dbReference type="InterPro" id="IPR050706">
    <property type="entry name" value="Cyclic-di-GMP_PDE-like"/>
</dbReference>
<evidence type="ECO:0000259" key="1">
    <source>
        <dbReference type="PROSITE" id="PS50883"/>
    </source>
</evidence>
<feature type="domain" description="EAL" evidence="1">
    <location>
        <begin position="346"/>
        <end position="602"/>
    </location>
</feature>
<dbReference type="InterPro" id="IPR029787">
    <property type="entry name" value="Nucleotide_cyclase"/>
</dbReference>
<dbReference type="CDD" id="cd01949">
    <property type="entry name" value="GGDEF"/>
    <property type="match status" value="1"/>
</dbReference>
<name>A0A0C1W7W6_9VIBR</name>
<dbReference type="CDD" id="cd01948">
    <property type="entry name" value="EAL"/>
    <property type="match status" value="1"/>
</dbReference>
<evidence type="ECO:0000313" key="3">
    <source>
        <dbReference type="EMBL" id="KIF52452.1"/>
    </source>
</evidence>
<dbReference type="Gene3D" id="3.30.70.270">
    <property type="match status" value="1"/>
</dbReference>
<dbReference type="SMART" id="SM00267">
    <property type="entry name" value="GGDEF"/>
    <property type="match status" value="1"/>
</dbReference>
<dbReference type="InterPro" id="IPR000160">
    <property type="entry name" value="GGDEF_dom"/>
</dbReference>
<comment type="caution">
    <text evidence="3">The sequence shown here is derived from an EMBL/GenBank/DDBJ whole genome shotgun (WGS) entry which is preliminary data.</text>
</comment>
<dbReference type="SUPFAM" id="SSF55073">
    <property type="entry name" value="Nucleotide cyclase"/>
    <property type="match status" value="1"/>
</dbReference>
<dbReference type="PANTHER" id="PTHR33121">
    <property type="entry name" value="CYCLIC DI-GMP PHOSPHODIESTERASE PDEF"/>
    <property type="match status" value="1"/>
</dbReference>
<dbReference type="EMBL" id="JPRD01000023">
    <property type="protein sequence ID" value="KIF52452.1"/>
    <property type="molecule type" value="Genomic_DNA"/>
</dbReference>
<dbReference type="PROSITE" id="PS50883">
    <property type="entry name" value="EAL"/>
    <property type="match status" value="1"/>
</dbReference>
<dbReference type="Pfam" id="PF00990">
    <property type="entry name" value="GGDEF"/>
    <property type="match status" value="1"/>
</dbReference>
<reference evidence="3 4" key="1">
    <citation type="submission" date="2014-07" db="EMBL/GenBank/DDBJ databases">
        <title>Unique and conserved regions in Vibrio harveyi and related species in comparison with the shrimp pathogen Vibrio harveyi CAIM 1792.</title>
        <authorList>
            <person name="Espinoza-Valles I."/>
            <person name="Vora G."/>
            <person name="Leekitcharoenphon P."/>
            <person name="Ussery D."/>
            <person name="Hoj L."/>
            <person name="Gomez-Gil B."/>
        </authorList>
    </citation>
    <scope>NUCLEOTIDE SEQUENCE [LARGE SCALE GENOMIC DNA]</scope>
    <source>
        <strain evidence="4">CAIM 1854 / LMG 25443</strain>
    </source>
</reference>
<dbReference type="AlphaFoldDB" id="A0A0C1W7W6"/>
<dbReference type="Pfam" id="PF00563">
    <property type="entry name" value="EAL"/>
    <property type="match status" value="1"/>
</dbReference>
<organism evidence="3 4">
    <name type="scientific">Vibrio owensii CAIM 1854 = LMG 25443</name>
    <dbReference type="NCBI Taxonomy" id="1229493"/>
    <lineage>
        <taxon>Bacteria</taxon>
        <taxon>Pseudomonadati</taxon>
        <taxon>Pseudomonadota</taxon>
        <taxon>Gammaproteobacteria</taxon>
        <taxon>Vibrionales</taxon>
        <taxon>Vibrionaceae</taxon>
        <taxon>Vibrio</taxon>
    </lineage>
</organism>
<dbReference type="SUPFAM" id="SSF55781">
    <property type="entry name" value="GAF domain-like"/>
    <property type="match status" value="1"/>
</dbReference>
<accession>A0A0C1W7W6</accession>
<dbReference type="PROSITE" id="PS50887">
    <property type="entry name" value="GGDEF"/>
    <property type="match status" value="1"/>
</dbReference>
<dbReference type="Pfam" id="PF01590">
    <property type="entry name" value="GAF"/>
    <property type="match status" value="1"/>
</dbReference>
<dbReference type="InterPro" id="IPR043128">
    <property type="entry name" value="Rev_trsase/Diguanyl_cyclase"/>
</dbReference>
<proteinExistence type="predicted"/>
<dbReference type="PATRIC" id="fig|1229493.5.peg.2151"/>
<gene>
    <name evidence="3" type="ORF">H735_15030</name>
</gene>
<dbReference type="SMART" id="SM00052">
    <property type="entry name" value="EAL"/>
    <property type="match status" value="1"/>
</dbReference>
<dbReference type="InterPro" id="IPR001633">
    <property type="entry name" value="EAL_dom"/>
</dbReference>
<evidence type="ECO:0000259" key="2">
    <source>
        <dbReference type="PROSITE" id="PS50887"/>
    </source>
</evidence>
<dbReference type="Proteomes" id="UP000031586">
    <property type="component" value="Unassembled WGS sequence"/>
</dbReference>
<dbReference type="InterPro" id="IPR035919">
    <property type="entry name" value="EAL_sf"/>
</dbReference>
<dbReference type="SUPFAM" id="SSF141868">
    <property type="entry name" value="EAL domain-like"/>
    <property type="match status" value="1"/>
</dbReference>
<dbReference type="RefSeq" id="WP_020194786.1">
    <property type="nucleotide sequence ID" value="NZ_BAOH01000007.1"/>
</dbReference>
<dbReference type="PANTHER" id="PTHR33121:SF79">
    <property type="entry name" value="CYCLIC DI-GMP PHOSPHODIESTERASE PDED-RELATED"/>
    <property type="match status" value="1"/>
</dbReference>
<dbReference type="GO" id="GO:0071111">
    <property type="term" value="F:cyclic-guanylate-specific phosphodiesterase activity"/>
    <property type="evidence" value="ECO:0007669"/>
    <property type="project" value="InterPro"/>
</dbReference>
<evidence type="ECO:0000313" key="4">
    <source>
        <dbReference type="Proteomes" id="UP000031586"/>
    </source>
</evidence>
<dbReference type="InterPro" id="IPR003018">
    <property type="entry name" value="GAF"/>
</dbReference>
<dbReference type="NCBIfam" id="TIGR00254">
    <property type="entry name" value="GGDEF"/>
    <property type="match status" value="1"/>
</dbReference>